<feature type="transmembrane region" description="Helical" evidence="1">
    <location>
        <begin position="99"/>
        <end position="125"/>
    </location>
</feature>
<protein>
    <submittedName>
        <fullName evidence="3">ABC transporter permease subunit</fullName>
    </submittedName>
</protein>
<comment type="caution">
    <text evidence="2">The sequence shown here is derived from an EMBL/GenBank/DDBJ whole genome shotgun (WGS) entry which is preliminary data.</text>
</comment>
<feature type="transmembrane region" description="Helical" evidence="1">
    <location>
        <begin position="162"/>
        <end position="181"/>
    </location>
</feature>
<feature type="transmembrane region" description="Helical" evidence="1">
    <location>
        <begin position="53"/>
        <end position="78"/>
    </location>
</feature>
<dbReference type="RefSeq" id="WP_048354339.1">
    <property type="nucleotide sequence ID" value="NZ_CP023481.1"/>
</dbReference>
<feature type="transmembrane region" description="Helical" evidence="1">
    <location>
        <begin position="12"/>
        <end position="33"/>
    </location>
</feature>
<organism evidence="2 4">
    <name type="scientific">Bacillus glycinifermentans</name>
    <dbReference type="NCBI Taxonomy" id="1664069"/>
    <lineage>
        <taxon>Bacteria</taxon>
        <taxon>Bacillati</taxon>
        <taxon>Bacillota</taxon>
        <taxon>Bacilli</taxon>
        <taxon>Bacillales</taxon>
        <taxon>Bacillaceae</taxon>
        <taxon>Bacillus</taxon>
    </lineage>
</organism>
<dbReference type="Proteomes" id="UP001341297">
    <property type="component" value="Unassembled WGS sequence"/>
</dbReference>
<keyword evidence="1" id="KW-0472">Membrane</keyword>
<dbReference type="AlphaFoldDB" id="A0A0T6BIP3"/>
<evidence type="ECO:0000313" key="4">
    <source>
        <dbReference type="Proteomes" id="UP000036168"/>
    </source>
</evidence>
<dbReference type="Proteomes" id="UP000036168">
    <property type="component" value="Unassembled WGS sequence"/>
</dbReference>
<dbReference type="Pfam" id="PF12679">
    <property type="entry name" value="ABC2_membrane_2"/>
    <property type="match status" value="1"/>
</dbReference>
<dbReference type="EMBL" id="LECW02000067">
    <property type="protein sequence ID" value="KRT88374.1"/>
    <property type="molecule type" value="Genomic_DNA"/>
</dbReference>
<gene>
    <name evidence="2" type="ORF">AB447_208225</name>
    <name evidence="3" type="ORF">P8828_00360</name>
</gene>
<evidence type="ECO:0000313" key="3">
    <source>
        <dbReference type="EMBL" id="MEC0483313.1"/>
    </source>
</evidence>
<reference evidence="3 5" key="3">
    <citation type="submission" date="2023-03" db="EMBL/GenBank/DDBJ databases">
        <title>Agriculturally important microbes genome sequencing.</title>
        <authorList>
            <person name="Dunlap C."/>
        </authorList>
    </citation>
    <scope>NUCLEOTIDE SEQUENCE [LARGE SCALE GENOMIC DNA]</scope>
    <source>
        <strain evidence="3 5">CBP-3203</strain>
    </source>
</reference>
<reference evidence="2" key="2">
    <citation type="submission" date="2015-10" db="EMBL/GenBank/DDBJ databases">
        <authorList>
            <person name="Gilbert D.G."/>
        </authorList>
    </citation>
    <scope>NUCLEOTIDE SEQUENCE</scope>
    <source>
        <strain evidence="2">GO-13</strain>
    </source>
</reference>
<evidence type="ECO:0000313" key="2">
    <source>
        <dbReference type="EMBL" id="KRT88374.1"/>
    </source>
</evidence>
<dbReference type="STRING" id="1664069.BGLY_4064"/>
<evidence type="ECO:0000256" key="1">
    <source>
        <dbReference type="SAM" id="Phobius"/>
    </source>
</evidence>
<dbReference type="OrthoDB" id="2580477at2"/>
<dbReference type="EMBL" id="JARRTL010000003">
    <property type="protein sequence ID" value="MEC0483313.1"/>
    <property type="molecule type" value="Genomic_DNA"/>
</dbReference>
<feature type="transmembrane region" description="Helical" evidence="1">
    <location>
        <begin position="201"/>
        <end position="224"/>
    </location>
</feature>
<keyword evidence="1" id="KW-1133">Transmembrane helix</keyword>
<accession>A0A0T6BIP3</accession>
<keyword evidence="5" id="KW-1185">Reference proteome</keyword>
<reference evidence="2 4" key="1">
    <citation type="journal article" date="2015" name="Int. J. Syst. Evol. Microbiol.">
        <title>Bacillus glycinifermentans sp. nov., isolated from fermented soybean paste.</title>
        <authorList>
            <person name="Kim S.J."/>
            <person name="Dunlap C.A."/>
            <person name="Kwon S.W."/>
            <person name="Rooney A.P."/>
        </authorList>
    </citation>
    <scope>NUCLEOTIDE SEQUENCE [LARGE SCALE GENOMIC DNA]</scope>
    <source>
        <strain evidence="2 4">GO-13</strain>
    </source>
</reference>
<sequence>MRAICLNEFKSLFKSIKSIIVIAIIFFVSFKVADVIENLPADMVSELDLGSDANAAGTAMIVFLLGFLIITGLSHDIINREVYTRTIRFLVTKTSRPKIIIGKFLGVWLFWFTCILASYILVMIVSKTFLWQSAADSMAFLTAAIALNLLFSVIFPKPAMSMFFGIVFALFFPALSIWAIFSDNMMISWFKYLSPYYYSNLGHYFTLINIVYAIAVLGGAIALFKRRDL</sequence>
<feature type="transmembrane region" description="Helical" evidence="1">
    <location>
        <begin position="137"/>
        <end position="155"/>
    </location>
</feature>
<keyword evidence="1" id="KW-0812">Transmembrane</keyword>
<dbReference type="GO" id="GO:0005886">
    <property type="term" value="C:plasma membrane"/>
    <property type="evidence" value="ECO:0007669"/>
    <property type="project" value="UniProtKB-SubCell"/>
</dbReference>
<evidence type="ECO:0000313" key="5">
    <source>
        <dbReference type="Proteomes" id="UP001341297"/>
    </source>
</evidence>
<dbReference type="GO" id="GO:0140359">
    <property type="term" value="F:ABC-type transporter activity"/>
    <property type="evidence" value="ECO:0007669"/>
    <property type="project" value="InterPro"/>
</dbReference>
<proteinExistence type="predicted"/>
<name>A0A0T6BIP3_9BACI</name>